<dbReference type="GO" id="GO:0005829">
    <property type="term" value="C:cytosol"/>
    <property type="evidence" value="ECO:0007669"/>
    <property type="project" value="TreeGrafter"/>
</dbReference>
<gene>
    <name evidence="1" type="ORF">D0435_06640</name>
</gene>
<dbReference type="GO" id="GO:0006281">
    <property type="term" value="P:DNA repair"/>
    <property type="evidence" value="ECO:0007669"/>
    <property type="project" value="TreeGrafter"/>
</dbReference>
<dbReference type="Gene3D" id="1.10.150.240">
    <property type="entry name" value="Putative phosphatase, domain 2"/>
    <property type="match status" value="1"/>
</dbReference>
<dbReference type="NCBIfam" id="TIGR01509">
    <property type="entry name" value="HAD-SF-IA-v3"/>
    <property type="match status" value="1"/>
</dbReference>
<dbReference type="RefSeq" id="WP_160201611.1">
    <property type="nucleotide sequence ID" value="NZ_QXWK01000011.1"/>
</dbReference>
<dbReference type="InterPro" id="IPR036412">
    <property type="entry name" value="HAD-like_sf"/>
</dbReference>
<dbReference type="NCBIfam" id="TIGR01549">
    <property type="entry name" value="HAD-SF-IA-v1"/>
    <property type="match status" value="1"/>
</dbReference>
<dbReference type="SUPFAM" id="SSF56784">
    <property type="entry name" value="HAD-like"/>
    <property type="match status" value="1"/>
</dbReference>
<sequence length="213" mass="23882">MAIKTILFDFDGTVANTNRLIIDSWQHVFRTVHGKEADEADIKATFGEPLGISMVKNFPDMNSEDAIDMYRSHQKDIYEDMIEPFPGMIELLQGLKEKGYQVGIVTSRLRNSTMIGLRKFGIMEVIDCIVTCEDTDKHKPDPEPALIALERLCAKAEETLMVGDSMFDIKCAHNAGMKAVMVGWAEAITEADLTGPDRPEYCITKAEDLYDIL</sequence>
<dbReference type="EMBL" id="QXWK01000011">
    <property type="protein sequence ID" value="NBH61327.1"/>
    <property type="molecule type" value="Genomic_DNA"/>
</dbReference>
<name>A0A845QKV2_9FIRM</name>
<proteinExistence type="predicted"/>
<keyword evidence="1" id="KW-0378">Hydrolase</keyword>
<dbReference type="SFLD" id="SFLDG01129">
    <property type="entry name" value="C1.5:_HAD__Beta-PGM__Phosphata"/>
    <property type="match status" value="1"/>
</dbReference>
<dbReference type="InterPro" id="IPR023214">
    <property type="entry name" value="HAD_sf"/>
</dbReference>
<dbReference type="SFLD" id="SFLDG01135">
    <property type="entry name" value="C1.5.6:_HAD__Beta-PGM__Phospha"/>
    <property type="match status" value="1"/>
</dbReference>
<dbReference type="InterPro" id="IPR041492">
    <property type="entry name" value="HAD_2"/>
</dbReference>
<dbReference type="GO" id="GO:0008967">
    <property type="term" value="F:phosphoglycolate phosphatase activity"/>
    <property type="evidence" value="ECO:0007669"/>
    <property type="project" value="TreeGrafter"/>
</dbReference>
<protein>
    <submittedName>
        <fullName evidence="1">HAD-IIIA family hydrolase</fullName>
    </submittedName>
</protein>
<dbReference type="InterPro" id="IPR006439">
    <property type="entry name" value="HAD-SF_hydro_IA"/>
</dbReference>
<reference evidence="1 2" key="1">
    <citation type="submission" date="2018-08" db="EMBL/GenBank/DDBJ databases">
        <title>Murine metabolic-syndrome-specific gut microbial biobank.</title>
        <authorList>
            <person name="Liu C."/>
        </authorList>
    </citation>
    <scope>NUCLEOTIDE SEQUENCE [LARGE SCALE GENOMIC DNA]</scope>
    <source>
        <strain evidence="1 2">28</strain>
    </source>
</reference>
<dbReference type="Proteomes" id="UP000446866">
    <property type="component" value="Unassembled WGS sequence"/>
</dbReference>
<dbReference type="Gene3D" id="3.40.50.1000">
    <property type="entry name" value="HAD superfamily/HAD-like"/>
    <property type="match status" value="1"/>
</dbReference>
<comment type="caution">
    <text evidence="1">The sequence shown here is derived from an EMBL/GenBank/DDBJ whole genome shotgun (WGS) entry which is preliminary data.</text>
</comment>
<accession>A0A845QKV2</accession>
<dbReference type="Pfam" id="PF13419">
    <property type="entry name" value="HAD_2"/>
    <property type="match status" value="1"/>
</dbReference>
<dbReference type="InterPro" id="IPR050155">
    <property type="entry name" value="HAD-like_hydrolase_sf"/>
</dbReference>
<dbReference type="PANTHER" id="PTHR43434:SF26">
    <property type="entry name" value="PYROPHOSPHATASE PPAX"/>
    <property type="match status" value="1"/>
</dbReference>
<dbReference type="InterPro" id="IPR023198">
    <property type="entry name" value="PGP-like_dom2"/>
</dbReference>
<keyword evidence="2" id="KW-1185">Reference proteome</keyword>
<dbReference type="AlphaFoldDB" id="A0A845QKV2"/>
<dbReference type="PANTHER" id="PTHR43434">
    <property type="entry name" value="PHOSPHOGLYCOLATE PHOSPHATASE"/>
    <property type="match status" value="1"/>
</dbReference>
<dbReference type="SFLD" id="SFLDS00003">
    <property type="entry name" value="Haloacid_Dehalogenase"/>
    <property type="match status" value="1"/>
</dbReference>
<evidence type="ECO:0000313" key="2">
    <source>
        <dbReference type="Proteomes" id="UP000446866"/>
    </source>
</evidence>
<evidence type="ECO:0000313" key="1">
    <source>
        <dbReference type="EMBL" id="NBH61327.1"/>
    </source>
</evidence>
<dbReference type="NCBIfam" id="TIGR01662">
    <property type="entry name" value="HAD-SF-IIIA"/>
    <property type="match status" value="1"/>
</dbReference>
<dbReference type="InterPro" id="IPR006549">
    <property type="entry name" value="HAD-SF_hydro_IIIA"/>
</dbReference>
<organism evidence="1 2">
    <name type="scientific">Anaerotruncus colihominis</name>
    <dbReference type="NCBI Taxonomy" id="169435"/>
    <lineage>
        <taxon>Bacteria</taxon>
        <taxon>Bacillati</taxon>
        <taxon>Bacillota</taxon>
        <taxon>Clostridia</taxon>
        <taxon>Eubacteriales</taxon>
        <taxon>Oscillospiraceae</taxon>
        <taxon>Anaerotruncus</taxon>
    </lineage>
</organism>